<sequence length="102" mass="11500">MKSGDWHVEVLVPKQNMMSLVDTDDKESSKVCILKDAKRNAYEIVDEGSKFDYEIMNDKQECSSVSEVASRSYETKHVTTAQECTVDCASTQVTERSPRDGE</sequence>
<proteinExistence type="predicted"/>
<dbReference type="AlphaFoldDB" id="A0A0A9CA57"/>
<reference evidence="1" key="1">
    <citation type="submission" date="2014-09" db="EMBL/GenBank/DDBJ databases">
        <authorList>
            <person name="Magalhaes I.L.F."/>
            <person name="Oliveira U."/>
            <person name="Santos F.R."/>
            <person name="Vidigal T.H.D.A."/>
            <person name="Brescovit A.D."/>
            <person name="Santos A.J."/>
        </authorList>
    </citation>
    <scope>NUCLEOTIDE SEQUENCE</scope>
    <source>
        <tissue evidence="1">Shoot tissue taken approximately 20 cm above the soil surface</tissue>
    </source>
</reference>
<organism evidence="1">
    <name type="scientific">Arundo donax</name>
    <name type="common">Giant reed</name>
    <name type="synonym">Donax arundinaceus</name>
    <dbReference type="NCBI Taxonomy" id="35708"/>
    <lineage>
        <taxon>Eukaryota</taxon>
        <taxon>Viridiplantae</taxon>
        <taxon>Streptophyta</taxon>
        <taxon>Embryophyta</taxon>
        <taxon>Tracheophyta</taxon>
        <taxon>Spermatophyta</taxon>
        <taxon>Magnoliopsida</taxon>
        <taxon>Liliopsida</taxon>
        <taxon>Poales</taxon>
        <taxon>Poaceae</taxon>
        <taxon>PACMAD clade</taxon>
        <taxon>Arundinoideae</taxon>
        <taxon>Arundineae</taxon>
        <taxon>Arundo</taxon>
    </lineage>
</organism>
<reference evidence="1" key="2">
    <citation type="journal article" date="2015" name="Data Brief">
        <title>Shoot transcriptome of the giant reed, Arundo donax.</title>
        <authorList>
            <person name="Barrero R.A."/>
            <person name="Guerrero F.D."/>
            <person name="Moolhuijzen P."/>
            <person name="Goolsby J.A."/>
            <person name="Tidwell J."/>
            <person name="Bellgard S.E."/>
            <person name="Bellgard M.I."/>
        </authorList>
    </citation>
    <scope>NUCLEOTIDE SEQUENCE</scope>
    <source>
        <tissue evidence="1">Shoot tissue taken approximately 20 cm above the soil surface</tissue>
    </source>
</reference>
<protein>
    <submittedName>
        <fullName evidence="1">Uncharacterized protein</fullName>
    </submittedName>
</protein>
<dbReference type="EMBL" id="GBRH01226547">
    <property type="protein sequence ID" value="JAD71348.1"/>
    <property type="molecule type" value="Transcribed_RNA"/>
</dbReference>
<evidence type="ECO:0000313" key="1">
    <source>
        <dbReference type="EMBL" id="JAD71348.1"/>
    </source>
</evidence>
<name>A0A0A9CA57_ARUDO</name>
<accession>A0A0A9CA57</accession>